<dbReference type="PANTHER" id="PTHR30246">
    <property type="entry name" value="2-KETO-3-DEOXY-6-PHOSPHOGLUCONATE ALDOLASE"/>
    <property type="match status" value="1"/>
</dbReference>
<dbReference type="CDD" id="cd00452">
    <property type="entry name" value="KDPG_aldolase"/>
    <property type="match status" value="1"/>
</dbReference>
<dbReference type="RefSeq" id="WP_131915770.1">
    <property type="nucleotide sequence ID" value="NZ_SMLG01000004.1"/>
</dbReference>
<evidence type="ECO:0000256" key="2">
    <source>
        <dbReference type="ARBA" id="ARBA00006906"/>
    </source>
</evidence>
<dbReference type="EMBL" id="SMLG01000004">
    <property type="protein sequence ID" value="TDE44873.1"/>
    <property type="molecule type" value="Genomic_DNA"/>
</dbReference>
<keyword evidence="4" id="KW-0456">Lyase</keyword>
<comment type="similarity">
    <text evidence="2">Belongs to the KHG/KDPG aldolase family.</text>
</comment>
<comment type="pathway">
    <text evidence="1">Carbohydrate acid metabolism.</text>
</comment>
<keyword evidence="5" id="KW-0119">Carbohydrate metabolism</keyword>
<accession>A0A4R5F8U4</accession>
<evidence type="ECO:0000256" key="5">
    <source>
        <dbReference type="ARBA" id="ARBA00023277"/>
    </source>
</evidence>
<evidence type="ECO:0000256" key="1">
    <source>
        <dbReference type="ARBA" id="ARBA00004761"/>
    </source>
</evidence>
<evidence type="ECO:0000313" key="7">
    <source>
        <dbReference type="Proteomes" id="UP000294814"/>
    </source>
</evidence>
<dbReference type="AlphaFoldDB" id="A0A4R5F8U4"/>
<dbReference type="OrthoDB" id="9802667at2"/>
<proteinExistence type="inferred from homology"/>
<keyword evidence="7" id="KW-1185">Reference proteome</keyword>
<sequence>MAVLKPSEMQERVLQEKFIPLYTHTDLEVCKNVMRICYENGIKVFEFTNRNTNSFEIFIELRRYRDAELPEMKIGIGTIKNADQAKRFIEAGADFLISPVVLEEIQEVCKKENILWIPGCATPSEVCLAENWGLSLVKIFPAKQLGGPSYIEAIKAVFPEMQFMATGGVEASREEVQKWYDAGVSSVGLGSQLFPKEMIREKAYEKMSEHLSVLVSEFDLLKRI</sequence>
<organism evidence="6 7">
    <name type="scientific">Flavobacterium rhamnosiphilum</name>
    <dbReference type="NCBI Taxonomy" id="2541724"/>
    <lineage>
        <taxon>Bacteria</taxon>
        <taxon>Pseudomonadati</taxon>
        <taxon>Bacteroidota</taxon>
        <taxon>Flavobacteriia</taxon>
        <taxon>Flavobacteriales</taxon>
        <taxon>Flavobacteriaceae</taxon>
        <taxon>Flavobacterium</taxon>
    </lineage>
</organism>
<dbReference type="GO" id="GO:0016829">
    <property type="term" value="F:lyase activity"/>
    <property type="evidence" value="ECO:0007669"/>
    <property type="project" value="UniProtKB-KW"/>
</dbReference>
<dbReference type="Gene3D" id="3.20.20.70">
    <property type="entry name" value="Aldolase class I"/>
    <property type="match status" value="1"/>
</dbReference>
<dbReference type="InterPro" id="IPR013785">
    <property type="entry name" value="Aldolase_TIM"/>
</dbReference>
<dbReference type="Pfam" id="PF01081">
    <property type="entry name" value="Aldolase"/>
    <property type="match status" value="1"/>
</dbReference>
<dbReference type="Proteomes" id="UP000294814">
    <property type="component" value="Unassembled WGS sequence"/>
</dbReference>
<protein>
    <submittedName>
        <fullName evidence="6">Bifunctional 4-hydroxy-2-oxoglutarate aldolase/2-dehydro-3-deoxy-phosphogluconate aldolase</fullName>
    </submittedName>
</protein>
<reference evidence="6 7" key="1">
    <citation type="submission" date="2019-03" db="EMBL/GenBank/DDBJ databases">
        <title>Novel species of Flavobacterium.</title>
        <authorList>
            <person name="Liu Q."/>
            <person name="Xin Y.-H."/>
        </authorList>
    </citation>
    <scope>NUCLEOTIDE SEQUENCE [LARGE SCALE GENOMIC DNA]</scope>
    <source>
        <strain evidence="6 7">LB3P52</strain>
    </source>
</reference>
<dbReference type="PANTHER" id="PTHR30246:SF1">
    <property type="entry name" value="2-DEHYDRO-3-DEOXY-6-PHOSPHOGALACTONATE ALDOLASE-RELATED"/>
    <property type="match status" value="1"/>
</dbReference>
<evidence type="ECO:0000313" key="6">
    <source>
        <dbReference type="EMBL" id="TDE44873.1"/>
    </source>
</evidence>
<gene>
    <name evidence="6" type="ORF">E0I26_06960</name>
</gene>
<dbReference type="InterPro" id="IPR000887">
    <property type="entry name" value="Aldlse_KDPG_KHG"/>
</dbReference>
<evidence type="ECO:0000256" key="4">
    <source>
        <dbReference type="ARBA" id="ARBA00023239"/>
    </source>
</evidence>
<name>A0A4R5F8U4_9FLAO</name>
<comment type="subunit">
    <text evidence="3">Homotrimer.</text>
</comment>
<dbReference type="SUPFAM" id="SSF51569">
    <property type="entry name" value="Aldolase"/>
    <property type="match status" value="1"/>
</dbReference>
<evidence type="ECO:0000256" key="3">
    <source>
        <dbReference type="ARBA" id="ARBA00011233"/>
    </source>
</evidence>
<comment type="caution">
    <text evidence="6">The sequence shown here is derived from an EMBL/GenBank/DDBJ whole genome shotgun (WGS) entry which is preliminary data.</text>
</comment>